<dbReference type="CTD" id="3423"/>
<proteinExistence type="inferred from homology"/>
<evidence type="ECO:0000256" key="9">
    <source>
        <dbReference type="ARBA" id="ARBA00023157"/>
    </source>
</evidence>
<dbReference type="GeneID" id="109258697"/>
<evidence type="ECO:0000256" key="3">
    <source>
        <dbReference type="ARBA" id="ARBA00008779"/>
    </source>
</evidence>
<keyword evidence="11" id="KW-0458">Lysosome</keyword>
<keyword evidence="7" id="KW-0106">Calcium</keyword>
<dbReference type="InterPro" id="IPR035874">
    <property type="entry name" value="IDS"/>
</dbReference>
<comment type="subunit">
    <text evidence="14">Monomer. The 58-kDa mature form is composed of two chains resulting from proteolitic processing, the 42-kDa chain and the 14-kDa chain that remain stably associated and form the 58-kDa intermediate form which is enzymatically active.</text>
</comment>
<keyword evidence="4" id="KW-0479">Metal-binding</keyword>
<feature type="chain" id="PRO_5040853767" description="Iduronate 2-sulfatase" evidence="18">
    <location>
        <begin position="21"/>
        <end position="531"/>
    </location>
</feature>
<evidence type="ECO:0000256" key="14">
    <source>
        <dbReference type="ARBA" id="ARBA00062513"/>
    </source>
</evidence>
<keyword evidence="5 18" id="KW-0732">Signal</keyword>
<evidence type="ECO:0000256" key="13">
    <source>
        <dbReference type="ARBA" id="ARBA00056350"/>
    </source>
</evidence>
<dbReference type="Pfam" id="PF00884">
    <property type="entry name" value="Sulfatase"/>
    <property type="match status" value="1"/>
</dbReference>
<keyword evidence="9" id="KW-1015">Disulfide bond</keyword>
<comment type="subcellular location">
    <subcellularLocation>
        <location evidence="2">Lysosome</location>
    </subcellularLocation>
</comment>
<evidence type="ECO:0000256" key="17">
    <source>
        <dbReference type="ARBA" id="ARBA00081076"/>
    </source>
</evidence>
<feature type="domain" description="Sulfatase N-terminal" evidence="19">
    <location>
        <begin position="36"/>
        <end position="370"/>
    </location>
</feature>
<dbReference type="PROSITE" id="PS00523">
    <property type="entry name" value="SULFATASE_1"/>
    <property type="match status" value="1"/>
</dbReference>
<dbReference type="CDD" id="cd16030">
    <property type="entry name" value="iduronate-2-sulfatase"/>
    <property type="match status" value="1"/>
</dbReference>
<reference evidence="21" key="1">
    <citation type="submission" date="2025-08" db="UniProtKB">
        <authorList>
            <consortium name="RefSeq"/>
        </authorList>
    </citation>
    <scope>IDENTIFICATION</scope>
    <source>
        <tissue evidence="21">Whole blood</tissue>
    </source>
</reference>
<dbReference type="PROSITE" id="PS00149">
    <property type="entry name" value="SULFATASE_2"/>
    <property type="match status" value="1"/>
</dbReference>
<organism evidence="20 21">
    <name type="scientific">Panthera pardus</name>
    <name type="common">Leopard</name>
    <name type="synonym">Felis pardus</name>
    <dbReference type="NCBI Taxonomy" id="9691"/>
    <lineage>
        <taxon>Eukaryota</taxon>
        <taxon>Metazoa</taxon>
        <taxon>Chordata</taxon>
        <taxon>Craniata</taxon>
        <taxon>Vertebrata</taxon>
        <taxon>Euteleostomi</taxon>
        <taxon>Mammalia</taxon>
        <taxon>Eutheria</taxon>
        <taxon>Laurasiatheria</taxon>
        <taxon>Carnivora</taxon>
        <taxon>Feliformia</taxon>
        <taxon>Felidae</taxon>
        <taxon>Pantherinae</taxon>
        <taxon>Panthera</taxon>
    </lineage>
</organism>
<evidence type="ECO:0000256" key="11">
    <source>
        <dbReference type="ARBA" id="ARBA00023228"/>
    </source>
</evidence>
<dbReference type="PANTHER" id="PTHR45953">
    <property type="entry name" value="IDURONATE 2-SULFATASE"/>
    <property type="match status" value="1"/>
</dbReference>
<comment type="function">
    <text evidence="13">Lysosomal enzyme involved in the degradation pathway of dermatan sulfate and heparan sulfate.</text>
</comment>
<dbReference type="AlphaFoldDB" id="A0A9W2UNC9"/>
<accession>A0A9W2UNC9</accession>
<evidence type="ECO:0000259" key="19">
    <source>
        <dbReference type="Pfam" id="PF00884"/>
    </source>
</evidence>
<dbReference type="InterPro" id="IPR024607">
    <property type="entry name" value="Sulfatase_CS"/>
</dbReference>
<keyword evidence="10" id="KW-0325">Glycoprotein</keyword>
<evidence type="ECO:0000256" key="2">
    <source>
        <dbReference type="ARBA" id="ARBA00004371"/>
    </source>
</evidence>
<evidence type="ECO:0000256" key="15">
    <source>
        <dbReference type="ARBA" id="ARBA00066413"/>
    </source>
</evidence>
<evidence type="ECO:0000313" key="21">
    <source>
        <dbReference type="RefSeq" id="XP_053747959.1"/>
    </source>
</evidence>
<keyword evidence="6" id="KW-0378">Hydrolase</keyword>
<keyword evidence="20" id="KW-1185">Reference proteome</keyword>
<protein>
    <recommendedName>
        <fullName evidence="16">Iduronate 2-sulfatase</fullName>
        <ecNumber evidence="15">3.1.6.13</ecNumber>
    </recommendedName>
    <alternativeName>
        <fullName evidence="17">Alpha-L-iduronate sulfate sulfatase</fullName>
    </alternativeName>
</protein>
<dbReference type="Gene3D" id="3.40.720.10">
    <property type="entry name" value="Alkaline Phosphatase, subunit A"/>
    <property type="match status" value="1"/>
</dbReference>
<dbReference type="SUPFAM" id="SSF53649">
    <property type="entry name" value="Alkaline phosphatase-like"/>
    <property type="match status" value="1"/>
</dbReference>
<dbReference type="GO" id="GO:0046872">
    <property type="term" value="F:metal ion binding"/>
    <property type="evidence" value="ECO:0007669"/>
    <property type="project" value="UniProtKB-KW"/>
</dbReference>
<dbReference type="GO" id="GO:1901136">
    <property type="term" value="P:carbohydrate derivative catabolic process"/>
    <property type="evidence" value="ECO:0007669"/>
    <property type="project" value="UniProtKB-ARBA"/>
</dbReference>
<evidence type="ECO:0000256" key="16">
    <source>
        <dbReference type="ARBA" id="ARBA00068336"/>
    </source>
</evidence>
<comment type="cofactor">
    <cofactor evidence="1">
        <name>Ca(2+)</name>
        <dbReference type="ChEBI" id="CHEBI:29108"/>
    </cofactor>
</comment>
<dbReference type="EC" id="3.1.6.13" evidence="15"/>
<dbReference type="Proteomes" id="UP001165780">
    <property type="component" value="Unplaced"/>
</dbReference>
<dbReference type="InterPro" id="IPR000917">
    <property type="entry name" value="Sulfatase_N"/>
</dbReference>
<evidence type="ECO:0000256" key="1">
    <source>
        <dbReference type="ARBA" id="ARBA00001913"/>
    </source>
</evidence>
<dbReference type="PANTHER" id="PTHR45953:SF1">
    <property type="entry name" value="IDURONATE 2-SULFATASE"/>
    <property type="match status" value="1"/>
</dbReference>
<comment type="catalytic activity">
    <reaction evidence="12">
        <text>Hydrolysis of the 2-sulfate groups of the L-iduronate 2-sulfate units of dermatan sulfate, heparan sulfate and heparin.</text>
        <dbReference type="EC" id="3.1.6.13"/>
    </reaction>
</comment>
<dbReference type="FunFam" id="3.40.720.10:FF:000027">
    <property type="entry name" value="iduronate 2-sulfatase"/>
    <property type="match status" value="1"/>
</dbReference>
<evidence type="ECO:0000256" key="8">
    <source>
        <dbReference type="ARBA" id="ARBA00023145"/>
    </source>
</evidence>
<dbReference type="GO" id="GO:0004423">
    <property type="term" value="F:iduronate-2-sulfatase activity"/>
    <property type="evidence" value="ECO:0007669"/>
    <property type="project" value="UniProtKB-EC"/>
</dbReference>
<sequence length="531" mass="59376">MPPAGQCLLWLGLVLASVCASLESAAPSNSTTGPLNVLLIIVDDLRPSLGCYGDKAIRSPNIDQLASRSLLFQNAFAQQAVCAPSRVSFLTGRRPDTTRLYDFNSYWRVHAGNFSTIPQYFKENGYVTMSVGKVFHPGISSNYSDDSPYSWSFPPYHPSSEKYENTKTCRGPDGQLHANLLCPVDVADVPEGTLPDKQSTEQAIRLLEKMKTSASPFFLAVGYHKPHIPFRYPKEFQKLYPLENITLAPDPQVPAGLPPVAYNPWMDIRQREDVQALNLSVPYGPIPVDFQVGHLLSALDDLQLTNSTIIAFASDHGWALGEHGEWAKYSNFDVATRVPLMFYVPGRTAPLPEAGEELFPYIDPFDSVLESMEPGRRVMDLVELLSLSPTLAGLAGLHVPPRCPVPSFHVHLCREGQNLGKHFQLQDLGEDLHLRGNPRESIAYSQYPRPADYPQWNSDKPSLKDIKVMGYSIRTIDYRYTVWVGFDPREFLANFSDVHAGELYFVDSDPLQDHNMYNDSQGRDLLQSLMP</sequence>
<evidence type="ECO:0000256" key="10">
    <source>
        <dbReference type="ARBA" id="ARBA00023180"/>
    </source>
</evidence>
<evidence type="ECO:0000256" key="5">
    <source>
        <dbReference type="ARBA" id="ARBA00022729"/>
    </source>
</evidence>
<dbReference type="InterPro" id="IPR017850">
    <property type="entry name" value="Alkaline_phosphatase_core_sf"/>
</dbReference>
<evidence type="ECO:0000256" key="4">
    <source>
        <dbReference type="ARBA" id="ARBA00022723"/>
    </source>
</evidence>
<keyword evidence="8" id="KW-0865">Zymogen</keyword>
<feature type="signal peptide" evidence="18">
    <location>
        <begin position="1"/>
        <end position="20"/>
    </location>
</feature>
<name>A0A9W2UNC9_PANPR</name>
<dbReference type="GO" id="GO:0043202">
    <property type="term" value="C:lysosomal lumen"/>
    <property type="evidence" value="ECO:0007669"/>
    <property type="project" value="UniProtKB-ARBA"/>
</dbReference>
<comment type="similarity">
    <text evidence="3">Belongs to the sulfatase family.</text>
</comment>
<dbReference type="RefSeq" id="XP_053747959.1">
    <property type="nucleotide sequence ID" value="XM_053891984.1"/>
</dbReference>
<gene>
    <name evidence="21" type="primary">IDS</name>
</gene>
<evidence type="ECO:0000313" key="20">
    <source>
        <dbReference type="Proteomes" id="UP001165780"/>
    </source>
</evidence>
<evidence type="ECO:0000256" key="6">
    <source>
        <dbReference type="ARBA" id="ARBA00022801"/>
    </source>
</evidence>
<evidence type="ECO:0000256" key="7">
    <source>
        <dbReference type="ARBA" id="ARBA00022837"/>
    </source>
</evidence>
<evidence type="ECO:0000256" key="12">
    <source>
        <dbReference type="ARBA" id="ARBA00050460"/>
    </source>
</evidence>
<evidence type="ECO:0000256" key="18">
    <source>
        <dbReference type="SAM" id="SignalP"/>
    </source>
</evidence>